<sequence length="89" mass="10173">MNSNAYVAPSWRTVPSRISFLTTTCEAVLGESLVLGKKVAVWRFHPRVAHAVSHRSVLERRAQLPLLRVRTQTSHNLLRLQVPHHRACR</sequence>
<organism evidence="1 2">
    <name type="scientific">Eastern grey kangaroopox virus</name>
    <dbReference type="NCBI Taxonomy" id="2042482"/>
    <lineage>
        <taxon>Viruses</taxon>
        <taxon>Varidnaviria</taxon>
        <taxon>Bamfordvirae</taxon>
        <taxon>Nucleocytoviricota</taxon>
        <taxon>Pokkesviricetes</taxon>
        <taxon>Chitovirales</taxon>
        <taxon>Poxviridae</taxon>
        <taxon>Chordopoxvirinae</taxon>
        <taxon>Macropopoxvirus</taxon>
        <taxon>Macropopoxvirus mgiganteuspox</taxon>
        <taxon>Eastern kangaroopox virus</taxon>
    </lineage>
</organism>
<reference evidence="1 2" key="1">
    <citation type="journal article" date="2017" name="Sci. Rep.">
        <title>Molecular and microscopic characterization of a novel Eastern grey kangaroopox virus genome directly from a clinical sample.</title>
        <authorList>
            <person name="Sarker S."/>
            <person name="Roberts H.K."/>
            <person name="Tidd N."/>
            <person name="Ault S."/>
            <person name="Ladmore G."/>
            <person name="Peters A."/>
            <person name="Forwood J.K."/>
            <person name="Helbig K."/>
            <person name="Raidal S.R."/>
        </authorList>
    </citation>
    <scope>NUCLEOTIDE SEQUENCE [LARGE SCALE GENOMIC DNA]</scope>
    <source>
        <strain evidence="1 2">NSW</strain>
    </source>
</reference>
<gene>
    <name evidence="1" type="ORF">EKPV-NSW-ORF098</name>
</gene>
<evidence type="ECO:0000313" key="2">
    <source>
        <dbReference type="Proteomes" id="UP000318014"/>
    </source>
</evidence>
<accession>A0A345Z0Q6</accession>
<proteinExistence type="predicted"/>
<name>A0A345Z0Q6_9POXV</name>
<protein>
    <submittedName>
        <fullName evidence="1">Uncharacterized protein</fullName>
    </submittedName>
</protein>
<dbReference type="EMBL" id="MF661791">
    <property type="protein sequence ID" value="AXK50177.1"/>
    <property type="molecule type" value="Genomic_DNA"/>
</dbReference>
<evidence type="ECO:0000313" key="1">
    <source>
        <dbReference type="EMBL" id="AXK50177.1"/>
    </source>
</evidence>
<dbReference type="Proteomes" id="UP000318014">
    <property type="component" value="Genome"/>
</dbReference>